<sequence>MNEQQLPDQGTTSLIDRLRVLPRHWKILIVVGFDCTACVMSMLLSVYLRVGHIPRITPAVAVATLVAVLMSVPTLAMVGCYKAVFRHIGSAAVVRIGRACAIFAIPYSTVYTLWGIDGVPRTVGLLLPMILFLLLVGGRLLGSEIFRRHDCQMPNGSRVLVYGAGMAGRQLVSAIRSAREMIVIGYIDDNPELVGRTIDAFPVYAIDQVPDLVERRSITHIMLAIPSAGRRRRAAIIEALQPLPVKVQSLPGVMDLARGKVQVSDLHDLDIEDLLGRGAVEPNHGLLEKNIRGKVVLVTGAGGSIGSELCRQVLAFAPECLILVDNSEFALYQINEELRRRIAAGEDEVGIFPYLGSVLDRARMDRLLHSRRPHIIFHAAAYKHVPLVEHNPGEGIRVNVFGTLIMAELAHQHRVSNFVLVSTDKAVRPTNVMGASKRLAEMVLQAHTARGSGTRFSMVRFGNVLGSSGSVVPLFRRQIADGGPITITHREMTRYFMLIPEAAQLVVQAGAMAQGGEVFLLDMGDPVRIRDLARNMIELSGLSVRDVDNPDGDIELLEIGLRPGEKLYEELLISGDPEPTSHPLIMKSRETFMPWEDLEVRLDQLQRQLAAQDDSGAVALLRQIVPDYRPDKGSQRASVSVTVELAAE</sequence>
<feature type="transmembrane region" description="Helical" evidence="2">
    <location>
        <begin position="60"/>
        <end position="84"/>
    </location>
</feature>
<dbReference type="Pfam" id="PF13727">
    <property type="entry name" value="CoA_binding_3"/>
    <property type="match status" value="1"/>
</dbReference>
<dbReference type="AlphaFoldDB" id="A0A2U2J189"/>
<dbReference type="Gene3D" id="3.40.50.720">
    <property type="entry name" value="NAD(P)-binding Rossmann-like Domain"/>
    <property type="match status" value="2"/>
</dbReference>
<dbReference type="EMBL" id="QFFF01000001">
    <property type="protein sequence ID" value="PWG02109.1"/>
    <property type="molecule type" value="Genomic_DNA"/>
</dbReference>
<reference evidence="4 5" key="1">
    <citation type="submission" date="2018-05" db="EMBL/GenBank/DDBJ databases">
        <title>Genome of Sphingosinicella humi QZX222.</title>
        <authorList>
            <person name="Qiao Z."/>
            <person name="Wang G."/>
        </authorList>
    </citation>
    <scope>NUCLEOTIDE SEQUENCE [LARGE SCALE GENOMIC DNA]</scope>
    <source>
        <strain evidence="4 5">QZX222</strain>
    </source>
</reference>
<dbReference type="InterPro" id="IPR051203">
    <property type="entry name" value="Polysaccharide_Synthase-Rel"/>
</dbReference>
<evidence type="ECO:0000256" key="2">
    <source>
        <dbReference type="SAM" id="Phobius"/>
    </source>
</evidence>
<dbReference type="CDD" id="cd05237">
    <property type="entry name" value="UDP_invert_4-6DH_SDR_e"/>
    <property type="match status" value="1"/>
</dbReference>
<protein>
    <submittedName>
        <fullName evidence="4">Polysaccharide biosynthesis protein</fullName>
    </submittedName>
</protein>
<comment type="caution">
    <text evidence="4">The sequence shown here is derived from an EMBL/GenBank/DDBJ whole genome shotgun (WGS) entry which is preliminary data.</text>
</comment>
<dbReference type="Proteomes" id="UP000245916">
    <property type="component" value="Unassembled WGS sequence"/>
</dbReference>
<feature type="transmembrane region" description="Helical" evidence="2">
    <location>
        <begin position="96"/>
        <end position="116"/>
    </location>
</feature>
<keyword evidence="5" id="KW-1185">Reference proteome</keyword>
<evidence type="ECO:0000256" key="1">
    <source>
        <dbReference type="ARBA" id="ARBA00007430"/>
    </source>
</evidence>
<feature type="transmembrane region" description="Helical" evidence="2">
    <location>
        <begin position="27"/>
        <end position="48"/>
    </location>
</feature>
<dbReference type="RefSeq" id="WP_109270249.1">
    <property type="nucleotide sequence ID" value="NZ_QFFF01000001.1"/>
</dbReference>
<dbReference type="OrthoDB" id="9803111at2"/>
<accession>A0A2U2J189</accession>
<proteinExistence type="inferred from homology"/>
<keyword evidence="2" id="KW-0472">Membrane</keyword>
<keyword evidence="2" id="KW-0812">Transmembrane</keyword>
<feature type="domain" description="Polysaccharide biosynthesis protein CapD-like" evidence="3">
    <location>
        <begin position="296"/>
        <end position="586"/>
    </location>
</feature>
<dbReference type="InterPro" id="IPR036291">
    <property type="entry name" value="NAD(P)-bd_dom_sf"/>
</dbReference>
<dbReference type="InterPro" id="IPR003869">
    <property type="entry name" value="Polysac_CapD-like"/>
</dbReference>
<evidence type="ECO:0000313" key="5">
    <source>
        <dbReference type="Proteomes" id="UP000245916"/>
    </source>
</evidence>
<evidence type="ECO:0000259" key="3">
    <source>
        <dbReference type="Pfam" id="PF02719"/>
    </source>
</evidence>
<feature type="transmembrane region" description="Helical" evidence="2">
    <location>
        <begin position="122"/>
        <end position="142"/>
    </location>
</feature>
<dbReference type="SUPFAM" id="SSF51735">
    <property type="entry name" value="NAD(P)-binding Rossmann-fold domains"/>
    <property type="match status" value="2"/>
</dbReference>
<comment type="similarity">
    <text evidence="1">Belongs to the polysaccharide synthase family.</text>
</comment>
<dbReference type="PANTHER" id="PTHR43318">
    <property type="entry name" value="UDP-N-ACETYLGLUCOSAMINE 4,6-DEHYDRATASE"/>
    <property type="match status" value="1"/>
</dbReference>
<name>A0A2U2J189_9SPHN</name>
<dbReference type="Pfam" id="PF02719">
    <property type="entry name" value="Polysacc_synt_2"/>
    <property type="match status" value="1"/>
</dbReference>
<gene>
    <name evidence="4" type="ORF">DF286_03930</name>
</gene>
<dbReference type="PANTHER" id="PTHR43318:SF1">
    <property type="entry name" value="POLYSACCHARIDE BIOSYNTHESIS PROTEIN EPSC-RELATED"/>
    <property type="match status" value="1"/>
</dbReference>
<keyword evidence="2" id="KW-1133">Transmembrane helix</keyword>
<evidence type="ECO:0000313" key="4">
    <source>
        <dbReference type="EMBL" id="PWG02109.1"/>
    </source>
</evidence>
<organism evidence="4 5">
    <name type="scientific">Allosphingosinicella humi</name>
    <dbReference type="NCBI Taxonomy" id="2068657"/>
    <lineage>
        <taxon>Bacteria</taxon>
        <taxon>Pseudomonadati</taxon>
        <taxon>Pseudomonadota</taxon>
        <taxon>Alphaproteobacteria</taxon>
        <taxon>Sphingomonadales</taxon>
        <taxon>Sphingomonadaceae</taxon>
        <taxon>Allosphingosinicella</taxon>
    </lineage>
</organism>